<dbReference type="EMBL" id="BOOQ01000013">
    <property type="protein sequence ID" value="GII46043.1"/>
    <property type="molecule type" value="Genomic_DNA"/>
</dbReference>
<dbReference type="GO" id="GO:0016812">
    <property type="term" value="F:hydrolase activity, acting on carbon-nitrogen (but not peptide) bonds, in cyclic amides"/>
    <property type="evidence" value="ECO:0007669"/>
    <property type="project" value="TreeGrafter"/>
</dbReference>
<dbReference type="InterPro" id="IPR050378">
    <property type="entry name" value="Metallo-dep_Hydrolases_sf"/>
</dbReference>
<protein>
    <submittedName>
        <fullName evidence="2">N-acyl-D-aspartate/D-glutamate deacylase</fullName>
    </submittedName>
</protein>
<evidence type="ECO:0000313" key="3">
    <source>
        <dbReference type="Proteomes" id="UP000644610"/>
    </source>
</evidence>
<dbReference type="InterPro" id="IPR011059">
    <property type="entry name" value="Metal-dep_hydrolase_composite"/>
</dbReference>
<accession>A0A8J3UIR9</accession>
<dbReference type="SUPFAM" id="SSF51338">
    <property type="entry name" value="Composite domain of metallo-dependent hydrolases"/>
    <property type="match status" value="2"/>
</dbReference>
<keyword evidence="3" id="KW-1185">Reference proteome</keyword>
<dbReference type="PANTHER" id="PTHR11647">
    <property type="entry name" value="HYDRANTOINASE/DIHYDROPYRIMIDINASE FAMILY MEMBER"/>
    <property type="match status" value="1"/>
</dbReference>
<proteinExistence type="predicted"/>
<organism evidence="2 3">
    <name type="scientific">Planotetraspora silvatica</name>
    <dbReference type="NCBI Taxonomy" id="234614"/>
    <lineage>
        <taxon>Bacteria</taxon>
        <taxon>Bacillati</taxon>
        <taxon>Actinomycetota</taxon>
        <taxon>Actinomycetes</taxon>
        <taxon>Streptosporangiales</taxon>
        <taxon>Streptosporangiaceae</taxon>
        <taxon>Planotetraspora</taxon>
    </lineage>
</organism>
<gene>
    <name evidence="2" type="ORF">Psi02_24670</name>
</gene>
<dbReference type="PANTHER" id="PTHR11647:SF1">
    <property type="entry name" value="COLLAPSIN RESPONSE MEDIATOR PROTEIN"/>
    <property type="match status" value="1"/>
</dbReference>
<dbReference type="Proteomes" id="UP000644610">
    <property type="component" value="Unassembled WGS sequence"/>
</dbReference>
<evidence type="ECO:0000313" key="2">
    <source>
        <dbReference type="EMBL" id="GII46043.1"/>
    </source>
</evidence>
<evidence type="ECO:0000259" key="1">
    <source>
        <dbReference type="Pfam" id="PF07969"/>
    </source>
</evidence>
<dbReference type="Gene3D" id="2.30.40.10">
    <property type="entry name" value="Urease, subunit C, domain 1"/>
    <property type="match status" value="1"/>
</dbReference>
<sequence>MSRTTIRLRARNTCVPVSDSIELVTFDVLITGGWVVDGTGAPAFRADVGIVGGHVRALGRLSETTTEAETTEAETTEAETTAAAASAAVTARAAVTASATPIEAETVIDASGRYVLPGLIDCHAHGDAVVFDQEIQLAALRQGVTTLVLGQDGLSFAPTRSVAALDYARRYFAAVNGAHPGIDGPVSVAELLAGYDRATALNTAYLLPHGTIRFDVMGPAERAADPGELCAMRAVIETGLSEGAAGLSTGLEYVPGRYADADELAHLCQALGALPYVTHMRGYGASAPTGMAEVVAIAERSRAAVHVSHYHGPASTLLPLVEDARRRGVDLSFDSYPYLRSSTILAMVTLPAWVPAADTDHAVSLLGSEHVRLAREWAGLGDLWPRITLSHAPGFEWAEGMTLPAAAANQGMEPAEFCRILLMETRLEAGCVAARPDEGPEGERSVREILQDPAHTGGSDGIYVGGHPHPRGFGAFARYLGRHVRELGDLTWEQAAVHLASHPARRFGLPDRGLVRRGQIADLIIVDPLRVADTATYENPRALAVGVDDVLVSGVPVLRGGRLTGETPGRALRPA</sequence>
<feature type="domain" description="Amidohydrolase 3" evidence="1">
    <location>
        <begin position="107"/>
        <end position="557"/>
    </location>
</feature>
<dbReference type="Pfam" id="PF07969">
    <property type="entry name" value="Amidohydro_3"/>
    <property type="match status" value="1"/>
</dbReference>
<dbReference type="Gene3D" id="3.20.20.140">
    <property type="entry name" value="Metal-dependent hydrolases"/>
    <property type="match status" value="1"/>
</dbReference>
<comment type="caution">
    <text evidence="2">The sequence shown here is derived from an EMBL/GenBank/DDBJ whole genome shotgun (WGS) entry which is preliminary data.</text>
</comment>
<dbReference type="InterPro" id="IPR013108">
    <property type="entry name" value="Amidohydro_3"/>
</dbReference>
<reference evidence="2" key="1">
    <citation type="submission" date="2021-01" db="EMBL/GenBank/DDBJ databases">
        <title>Whole genome shotgun sequence of Planotetraspora silvatica NBRC 100141.</title>
        <authorList>
            <person name="Komaki H."/>
            <person name="Tamura T."/>
        </authorList>
    </citation>
    <scope>NUCLEOTIDE SEQUENCE</scope>
    <source>
        <strain evidence="2">NBRC 100141</strain>
    </source>
</reference>
<dbReference type="GO" id="GO:0005829">
    <property type="term" value="C:cytosol"/>
    <property type="evidence" value="ECO:0007669"/>
    <property type="project" value="TreeGrafter"/>
</dbReference>
<dbReference type="InterPro" id="IPR032466">
    <property type="entry name" value="Metal_Hydrolase"/>
</dbReference>
<dbReference type="SUPFAM" id="SSF51556">
    <property type="entry name" value="Metallo-dependent hydrolases"/>
    <property type="match status" value="1"/>
</dbReference>
<name>A0A8J3UIR9_9ACTN</name>
<dbReference type="AlphaFoldDB" id="A0A8J3UIR9"/>